<protein>
    <submittedName>
        <fullName evidence="1">Uncharacterized protein</fullName>
    </submittedName>
</protein>
<reference evidence="1 2" key="1">
    <citation type="submission" date="2018-04" db="EMBL/GenBank/DDBJ databases">
        <title>Adhaeribacter sp. HMF7616 genome sequencing and assembly.</title>
        <authorList>
            <person name="Kang H."/>
            <person name="Kang J."/>
            <person name="Cha I."/>
            <person name="Kim H."/>
            <person name="Joh K."/>
        </authorList>
    </citation>
    <scope>NUCLEOTIDE SEQUENCE [LARGE SCALE GENOMIC DNA]</scope>
    <source>
        <strain evidence="1 2">HMF7616</strain>
    </source>
</reference>
<gene>
    <name evidence="1" type="ORF">AHMF7616_01892</name>
</gene>
<evidence type="ECO:0000313" key="2">
    <source>
        <dbReference type="Proteomes" id="UP000253919"/>
    </source>
</evidence>
<keyword evidence="2" id="KW-1185">Reference proteome</keyword>
<dbReference type="AlphaFoldDB" id="A0A369QG70"/>
<evidence type="ECO:0000313" key="1">
    <source>
        <dbReference type="EMBL" id="RDC63290.1"/>
    </source>
</evidence>
<name>A0A369QG70_9BACT</name>
<dbReference type="Proteomes" id="UP000253919">
    <property type="component" value="Unassembled WGS sequence"/>
</dbReference>
<sequence>MLPNLSYELCGSHLGGLSQLFVIPADQVLAVPEHQEYLLGADIVLEEGTSMSQLEFPEDAAEFKEDSAENDHGPYYKTKLEVFMPNDTPQMAQWTNALGQIKFCLVVYCDNNGNWKVVGSPEFPLTISSSLETGKSGANKSGTTFLFSGEALQKAFFYYGMEVGAQEPNTSGAPVTIVDGKGRILATVQPGGTFQIKSGFSYGFRILS</sequence>
<dbReference type="EMBL" id="QASA01000001">
    <property type="protein sequence ID" value="RDC63290.1"/>
    <property type="molecule type" value="Genomic_DNA"/>
</dbReference>
<dbReference type="RefSeq" id="WP_115372621.1">
    <property type="nucleotide sequence ID" value="NZ_QASA01000001.1"/>
</dbReference>
<dbReference type="OrthoDB" id="893722at2"/>
<organism evidence="1 2">
    <name type="scientific">Adhaeribacter pallidiroseus</name>
    <dbReference type="NCBI Taxonomy" id="2072847"/>
    <lineage>
        <taxon>Bacteria</taxon>
        <taxon>Pseudomonadati</taxon>
        <taxon>Bacteroidota</taxon>
        <taxon>Cytophagia</taxon>
        <taxon>Cytophagales</taxon>
        <taxon>Hymenobacteraceae</taxon>
        <taxon>Adhaeribacter</taxon>
    </lineage>
</organism>
<accession>A0A369QG70</accession>
<comment type="caution">
    <text evidence="1">The sequence shown here is derived from an EMBL/GenBank/DDBJ whole genome shotgun (WGS) entry which is preliminary data.</text>
</comment>
<proteinExistence type="predicted"/>